<name>A0A1I7ZPJ8_9BILA</name>
<evidence type="ECO:0000313" key="3">
    <source>
        <dbReference type="WBParaSite" id="L893_g28508.t1"/>
    </source>
</evidence>
<dbReference type="AlphaFoldDB" id="A0A1I7ZPJ8"/>
<protein>
    <submittedName>
        <fullName evidence="3">Protein kinase domain-containing protein</fullName>
    </submittedName>
</protein>
<dbReference type="Gene3D" id="1.10.510.10">
    <property type="entry name" value="Transferase(Phosphotransferase) domain 1"/>
    <property type="match status" value="1"/>
</dbReference>
<dbReference type="PROSITE" id="PS50011">
    <property type="entry name" value="PROTEIN_KINASE_DOM"/>
    <property type="match status" value="1"/>
</dbReference>
<dbReference type="InterPro" id="IPR011009">
    <property type="entry name" value="Kinase-like_dom_sf"/>
</dbReference>
<organism evidence="2 3">
    <name type="scientific">Steinernema glaseri</name>
    <dbReference type="NCBI Taxonomy" id="37863"/>
    <lineage>
        <taxon>Eukaryota</taxon>
        <taxon>Metazoa</taxon>
        <taxon>Ecdysozoa</taxon>
        <taxon>Nematoda</taxon>
        <taxon>Chromadorea</taxon>
        <taxon>Rhabditida</taxon>
        <taxon>Tylenchina</taxon>
        <taxon>Panagrolaimomorpha</taxon>
        <taxon>Strongyloidoidea</taxon>
        <taxon>Steinernematidae</taxon>
        <taxon>Steinernema</taxon>
    </lineage>
</organism>
<dbReference type="SUPFAM" id="SSF56112">
    <property type="entry name" value="Protein kinase-like (PK-like)"/>
    <property type="match status" value="1"/>
</dbReference>
<dbReference type="GO" id="GO:0005524">
    <property type="term" value="F:ATP binding"/>
    <property type="evidence" value="ECO:0007669"/>
    <property type="project" value="InterPro"/>
</dbReference>
<feature type="domain" description="Protein kinase" evidence="1">
    <location>
        <begin position="1"/>
        <end position="122"/>
    </location>
</feature>
<evidence type="ECO:0000313" key="2">
    <source>
        <dbReference type="Proteomes" id="UP000095287"/>
    </source>
</evidence>
<accession>A0A1I7ZPJ8</accession>
<dbReference type="InterPro" id="IPR000719">
    <property type="entry name" value="Prot_kinase_dom"/>
</dbReference>
<evidence type="ECO:0000259" key="1">
    <source>
        <dbReference type="PROSITE" id="PS50011"/>
    </source>
</evidence>
<keyword evidence="2" id="KW-1185">Reference proteome</keyword>
<proteinExistence type="predicted"/>
<reference evidence="3" key="1">
    <citation type="submission" date="2016-11" db="UniProtKB">
        <authorList>
            <consortium name="WormBaseParasite"/>
        </authorList>
    </citation>
    <scope>IDENTIFICATION</scope>
</reference>
<sequence length="149" mass="17401">DFGVARQKELDFHGKEVSSYQECGTESYFSPGKIAKKRTLATCDDVWALGVTLLYLWTGNRPWYEAKRTDDDYFQWVDEPEDHRHFSGLMENKDAFQLLKHFLEPKQHLRWSAEQAMNSELVPKQKEAKSIASRLRKTIKKHLAILADL</sequence>
<dbReference type="WBParaSite" id="L893_g28508.t1">
    <property type="protein sequence ID" value="L893_g28508.t1"/>
    <property type="gene ID" value="L893_g28508"/>
</dbReference>
<dbReference type="GO" id="GO:0004672">
    <property type="term" value="F:protein kinase activity"/>
    <property type="evidence" value="ECO:0007669"/>
    <property type="project" value="InterPro"/>
</dbReference>
<dbReference type="Pfam" id="PF00069">
    <property type="entry name" value="Pkinase"/>
    <property type="match status" value="1"/>
</dbReference>
<dbReference type="Proteomes" id="UP000095287">
    <property type="component" value="Unplaced"/>
</dbReference>